<dbReference type="Proteomes" id="UP000632222">
    <property type="component" value="Unassembled WGS sequence"/>
</dbReference>
<dbReference type="Pfam" id="PF13384">
    <property type="entry name" value="HTH_23"/>
    <property type="match status" value="1"/>
</dbReference>
<dbReference type="RefSeq" id="WP_189004436.1">
    <property type="nucleotide sequence ID" value="NZ_BMOD01000014.1"/>
</dbReference>
<evidence type="ECO:0000313" key="1">
    <source>
        <dbReference type="EMBL" id="GGJ44586.1"/>
    </source>
</evidence>
<protein>
    <recommendedName>
        <fullName evidence="3">Helix-turn-helix domain-containing protein</fullName>
    </recommendedName>
</protein>
<proteinExistence type="predicted"/>
<dbReference type="EMBL" id="BMOD01000014">
    <property type="protein sequence ID" value="GGJ44586.1"/>
    <property type="molecule type" value="Genomic_DNA"/>
</dbReference>
<comment type="caution">
    <text evidence="1">The sequence shown here is derived from an EMBL/GenBank/DDBJ whole genome shotgun (WGS) entry which is preliminary data.</text>
</comment>
<sequence length="183" mass="21123">MRQALSNIDLAQALDNAGGVKVVRITHLQKNQLVWRVVWHGQVQQFTMAILDVHQSEIPERPTARQLGKASPLATTTKFRSRSSWTVEQLVEEDLPLYWCEPWLKQEFDRLGSFAKIDQMYGYPETSLSNFASREFGWNVKPRQLNKKQEALQMHAAGKSTREIMDALGIPKGTVNRWFRELK</sequence>
<reference evidence="2" key="1">
    <citation type="journal article" date="2019" name="Int. J. Syst. Evol. Microbiol.">
        <title>The Global Catalogue of Microorganisms (GCM) 10K type strain sequencing project: providing services to taxonomists for standard genome sequencing and annotation.</title>
        <authorList>
            <consortium name="The Broad Institute Genomics Platform"/>
            <consortium name="The Broad Institute Genome Sequencing Center for Infectious Disease"/>
            <person name="Wu L."/>
            <person name="Ma J."/>
        </authorList>
    </citation>
    <scope>NUCLEOTIDE SEQUENCE [LARGE SCALE GENOMIC DNA]</scope>
    <source>
        <strain evidence="2">JCM 14370</strain>
    </source>
</reference>
<evidence type="ECO:0008006" key="3">
    <source>
        <dbReference type="Google" id="ProtNLM"/>
    </source>
</evidence>
<name>A0ABQ2D5N8_9DEIO</name>
<evidence type="ECO:0000313" key="2">
    <source>
        <dbReference type="Proteomes" id="UP000632222"/>
    </source>
</evidence>
<accession>A0ABQ2D5N8</accession>
<gene>
    <name evidence="1" type="ORF">GCM10008938_33460</name>
</gene>
<keyword evidence="2" id="KW-1185">Reference proteome</keyword>
<organism evidence="1 2">
    <name type="scientific">Deinococcus roseus</name>
    <dbReference type="NCBI Taxonomy" id="392414"/>
    <lineage>
        <taxon>Bacteria</taxon>
        <taxon>Thermotogati</taxon>
        <taxon>Deinococcota</taxon>
        <taxon>Deinococci</taxon>
        <taxon>Deinococcales</taxon>
        <taxon>Deinococcaceae</taxon>
        <taxon>Deinococcus</taxon>
    </lineage>
</organism>